<dbReference type="Proteomes" id="UP000248134">
    <property type="component" value="Unassembled WGS sequence"/>
</dbReference>
<evidence type="ECO:0000313" key="1">
    <source>
        <dbReference type="EMBL" id="PZA12793.1"/>
    </source>
</evidence>
<dbReference type="AlphaFoldDB" id="A0A323UKV6"/>
<proteinExistence type="predicted"/>
<organism evidence="1 2">
    <name type="scientific">Rhodopseudomonas palustris</name>
    <dbReference type="NCBI Taxonomy" id="1076"/>
    <lineage>
        <taxon>Bacteria</taxon>
        <taxon>Pseudomonadati</taxon>
        <taxon>Pseudomonadota</taxon>
        <taxon>Alphaproteobacteria</taxon>
        <taxon>Hyphomicrobiales</taxon>
        <taxon>Nitrobacteraceae</taxon>
        <taxon>Rhodopseudomonas</taxon>
    </lineage>
</organism>
<reference evidence="1 2" key="1">
    <citation type="submission" date="2018-06" db="EMBL/GenBank/DDBJ databases">
        <title>Draft Whole-Genome Sequence of the purple photosynthetic bacterium Rhodospeudomonas palustris XCP.</title>
        <authorList>
            <person name="Rayyan A."/>
            <person name="Meyer T.E."/>
            <person name="Kyndt J.A."/>
        </authorList>
    </citation>
    <scope>NUCLEOTIDE SEQUENCE [LARGE SCALE GENOMIC DNA]</scope>
    <source>
        <strain evidence="1 2">XCP</strain>
    </source>
</reference>
<comment type="caution">
    <text evidence="1">The sequence shown here is derived from an EMBL/GenBank/DDBJ whole genome shotgun (WGS) entry which is preliminary data.</text>
</comment>
<dbReference type="OrthoDB" id="7272256at2"/>
<sequence>MLTLLLALLSHAFITGPLQTELDNRLGKAGVPPEVMSQLKSCVNRGVPAFVDRMSSQPGWAIGIALDIWLKRTQPELIVDQAAPNCRPAVDAARRYL</sequence>
<evidence type="ECO:0000313" key="2">
    <source>
        <dbReference type="Proteomes" id="UP000248134"/>
    </source>
</evidence>
<accession>A0A323UKV6</accession>
<name>A0A323UKV6_RHOPL</name>
<gene>
    <name evidence="1" type="ORF">DNX69_06675</name>
</gene>
<dbReference type="EMBL" id="QKQS01000011">
    <property type="protein sequence ID" value="PZA12793.1"/>
    <property type="molecule type" value="Genomic_DNA"/>
</dbReference>
<protein>
    <submittedName>
        <fullName evidence="1">Uncharacterized protein</fullName>
    </submittedName>
</protein>